<evidence type="ECO:0000256" key="5">
    <source>
        <dbReference type="ARBA" id="ARBA00022801"/>
    </source>
</evidence>
<keyword evidence="10" id="KW-1185">Reference proteome</keyword>
<dbReference type="PANTHER" id="PTHR13291:SF0">
    <property type="entry name" value="JOSEPHIN-LIKE PROTEIN"/>
    <property type="match status" value="1"/>
</dbReference>
<accession>A0A1Y1XFT1</accession>
<evidence type="ECO:0000256" key="4">
    <source>
        <dbReference type="ARBA" id="ARBA00022786"/>
    </source>
</evidence>
<dbReference type="GO" id="GO:0006508">
    <property type="term" value="P:proteolysis"/>
    <property type="evidence" value="ECO:0007669"/>
    <property type="project" value="UniProtKB-KW"/>
</dbReference>
<evidence type="ECO:0000313" key="10">
    <source>
        <dbReference type="Proteomes" id="UP000193944"/>
    </source>
</evidence>
<comment type="caution">
    <text evidence="9">The sequence shown here is derived from an EMBL/GenBank/DDBJ whole genome shotgun (WGS) entry which is preliminary data.</text>
</comment>
<evidence type="ECO:0000313" key="9">
    <source>
        <dbReference type="EMBL" id="ORX84266.1"/>
    </source>
</evidence>
<dbReference type="PROSITE" id="PS50957">
    <property type="entry name" value="JOSEPHIN"/>
    <property type="match status" value="1"/>
</dbReference>
<dbReference type="InterPro" id="IPR040053">
    <property type="entry name" value="JOSD1/2"/>
</dbReference>
<evidence type="ECO:0000256" key="3">
    <source>
        <dbReference type="ARBA" id="ARBA00022670"/>
    </source>
</evidence>
<reference evidence="9 10" key="2">
    <citation type="submission" date="2016-08" db="EMBL/GenBank/DDBJ databases">
        <title>Pervasive Adenine N6-methylation of Active Genes in Fungi.</title>
        <authorList>
            <consortium name="DOE Joint Genome Institute"/>
            <person name="Mondo S.J."/>
            <person name="Dannebaum R.O."/>
            <person name="Kuo R.C."/>
            <person name="Labutti K."/>
            <person name="Haridas S."/>
            <person name="Kuo A."/>
            <person name="Salamov A."/>
            <person name="Ahrendt S.R."/>
            <person name="Lipzen A."/>
            <person name="Sullivan W."/>
            <person name="Andreopoulos W.B."/>
            <person name="Clum A."/>
            <person name="Lindquist E."/>
            <person name="Daum C."/>
            <person name="Ramamoorthy G.K."/>
            <person name="Gryganskyi A."/>
            <person name="Culley D."/>
            <person name="Magnuson J.K."/>
            <person name="James T.Y."/>
            <person name="O'Malley M.A."/>
            <person name="Stajich J.E."/>
            <person name="Spatafora J.W."/>
            <person name="Visel A."/>
            <person name="Grigoriev I.V."/>
        </authorList>
    </citation>
    <scope>NUCLEOTIDE SEQUENCE [LARGE SCALE GENOMIC DNA]</scope>
    <source>
        <strain evidence="9 10">S4</strain>
    </source>
</reference>
<evidence type="ECO:0000256" key="2">
    <source>
        <dbReference type="ARBA" id="ARBA00012759"/>
    </source>
</evidence>
<organism evidence="9 10">
    <name type="scientific">Anaeromyces robustus</name>
    <dbReference type="NCBI Taxonomy" id="1754192"/>
    <lineage>
        <taxon>Eukaryota</taxon>
        <taxon>Fungi</taxon>
        <taxon>Fungi incertae sedis</taxon>
        <taxon>Chytridiomycota</taxon>
        <taxon>Chytridiomycota incertae sedis</taxon>
        <taxon>Neocallimastigomycetes</taxon>
        <taxon>Neocallimastigales</taxon>
        <taxon>Neocallimastigaceae</taxon>
        <taxon>Anaeromyces</taxon>
    </lineage>
</organism>
<dbReference type="Proteomes" id="UP000193944">
    <property type="component" value="Unassembled WGS sequence"/>
</dbReference>
<dbReference type="STRING" id="1754192.A0A1Y1XFT1"/>
<dbReference type="OrthoDB" id="10063692at2759"/>
<dbReference type="Gene3D" id="3.90.70.40">
    <property type="match status" value="1"/>
</dbReference>
<dbReference type="InterPro" id="IPR006155">
    <property type="entry name" value="Josephin"/>
</dbReference>
<dbReference type="AlphaFoldDB" id="A0A1Y1XFT1"/>
<dbReference type="SMART" id="SM01246">
    <property type="entry name" value="Josephin"/>
    <property type="match status" value="1"/>
</dbReference>
<reference evidence="9 10" key="1">
    <citation type="submission" date="2016-08" db="EMBL/GenBank/DDBJ databases">
        <title>A Parts List for Fungal Cellulosomes Revealed by Comparative Genomics.</title>
        <authorList>
            <consortium name="DOE Joint Genome Institute"/>
            <person name="Haitjema C.H."/>
            <person name="Gilmore S.P."/>
            <person name="Henske J.K."/>
            <person name="Solomon K.V."/>
            <person name="De Groot R."/>
            <person name="Kuo A."/>
            <person name="Mondo S.J."/>
            <person name="Salamov A.A."/>
            <person name="Labutti K."/>
            <person name="Zhao Z."/>
            <person name="Chiniquy J."/>
            <person name="Barry K."/>
            <person name="Brewer H.M."/>
            <person name="Purvine S.O."/>
            <person name="Wright A.T."/>
            <person name="Boxma B."/>
            <person name="Van Alen T."/>
            <person name="Hackstein J.H."/>
            <person name="Baker S.E."/>
            <person name="Grigoriev I.V."/>
            <person name="O'Malley M.A."/>
        </authorList>
    </citation>
    <scope>NUCLEOTIDE SEQUENCE [LARGE SCALE GENOMIC DNA]</scope>
    <source>
        <strain evidence="9 10">S4</strain>
    </source>
</reference>
<dbReference type="EC" id="3.4.19.12" evidence="2"/>
<dbReference type="Pfam" id="PF02099">
    <property type="entry name" value="Josephin"/>
    <property type="match status" value="1"/>
</dbReference>
<gene>
    <name evidence="9" type="ORF">BCR32DRAFT_277251</name>
</gene>
<keyword evidence="4" id="KW-0833">Ubl conjugation pathway</keyword>
<comment type="caution">
    <text evidence="6">Lacks conserved residue(s) required for the propagation of feature annotation.</text>
</comment>
<dbReference type="PANTHER" id="PTHR13291">
    <property type="entry name" value="JOSEPHIN 1, 2"/>
    <property type="match status" value="1"/>
</dbReference>
<keyword evidence="5" id="KW-0378">Hydrolase</keyword>
<sequence length="269" mass="31172">MYFKSNNNNLKNIVFGYIYHEKQHLGYCAKFQKEEFTIDKLNNICKLLKVQEGNSRFIRHKSILPIGNYDINVIMWALNTHGKDIKWFDNRHIDEIDFLDVENLYGIIINKGNNGTVFNKHWYTLRPIYKDEVKMVIHETKIKPELSSSPLSPSSKESFNDSIDKENIESTTTNTKSNNTTTTTTIYNKPPAIPSPSLTTTITTKTNISVEPNKDNYSSTIESINDDTTNYNNNNNNIDMEVDENNEYPWWNLDSKLVKPVRFLSKEAV</sequence>
<feature type="region of interest" description="Disordered" evidence="7">
    <location>
        <begin position="169"/>
        <end position="198"/>
    </location>
</feature>
<dbReference type="GO" id="GO:0004843">
    <property type="term" value="F:cysteine-type deubiquitinase activity"/>
    <property type="evidence" value="ECO:0007669"/>
    <property type="project" value="UniProtKB-EC"/>
</dbReference>
<name>A0A1Y1XFT1_9FUNG</name>
<feature type="compositionally biased region" description="Low complexity" evidence="7">
    <location>
        <begin position="169"/>
        <end position="186"/>
    </location>
</feature>
<evidence type="ECO:0000256" key="1">
    <source>
        <dbReference type="ARBA" id="ARBA00000707"/>
    </source>
</evidence>
<evidence type="ECO:0000259" key="8">
    <source>
        <dbReference type="PROSITE" id="PS50957"/>
    </source>
</evidence>
<keyword evidence="3" id="KW-0645">Protease</keyword>
<comment type="catalytic activity">
    <reaction evidence="1">
        <text>Thiol-dependent hydrolysis of ester, thioester, amide, peptide and isopeptide bonds formed by the C-terminal Gly of ubiquitin (a 76-residue protein attached to proteins as an intracellular targeting signal).</text>
        <dbReference type="EC" id="3.4.19.12"/>
    </reaction>
</comment>
<feature type="domain" description="Josephin" evidence="8">
    <location>
        <begin position="15"/>
        <end position="188"/>
    </location>
</feature>
<evidence type="ECO:0000256" key="6">
    <source>
        <dbReference type="PROSITE-ProRule" id="PRU00331"/>
    </source>
</evidence>
<evidence type="ECO:0000256" key="7">
    <source>
        <dbReference type="SAM" id="MobiDB-lite"/>
    </source>
</evidence>
<protein>
    <recommendedName>
        <fullName evidence="2">ubiquitinyl hydrolase 1</fullName>
        <ecNumber evidence="2">3.4.19.12</ecNumber>
    </recommendedName>
</protein>
<proteinExistence type="predicted"/>
<dbReference type="EMBL" id="MCFG01000055">
    <property type="protein sequence ID" value="ORX84266.1"/>
    <property type="molecule type" value="Genomic_DNA"/>
</dbReference>
<dbReference type="GO" id="GO:0016579">
    <property type="term" value="P:protein deubiquitination"/>
    <property type="evidence" value="ECO:0007669"/>
    <property type="project" value="InterPro"/>
</dbReference>